<evidence type="ECO:0000313" key="2">
    <source>
        <dbReference type="EMBL" id="AKJ72643.1"/>
    </source>
</evidence>
<dbReference type="Proteomes" id="UP000221359">
    <property type="component" value="Segment"/>
</dbReference>
<name>A0A0K0N7B3_9CAUD</name>
<keyword evidence="1" id="KW-0175">Coiled coil</keyword>
<dbReference type="EMBL" id="KR063281">
    <property type="protein sequence ID" value="AKJ72643.1"/>
    <property type="molecule type" value="Genomic_DNA"/>
</dbReference>
<proteinExistence type="predicted"/>
<organism evidence="2 3">
    <name type="scientific">Gordonia phage GMA2</name>
    <dbReference type="NCBI Taxonomy" id="1647283"/>
    <lineage>
        <taxon>Viruses</taxon>
        <taxon>Duplodnaviria</taxon>
        <taxon>Heunggongvirae</taxon>
        <taxon>Uroviricota</taxon>
        <taxon>Caudoviricetes</taxon>
        <taxon>Gimaduovirus</taxon>
        <taxon>Gimaduovirus GMA2</taxon>
    </lineage>
</organism>
<sequence length="297" mass="33114">MTDKPRPDYCCGACPGVVVNPAHTKCEACRTGYDCTCRDNPACPKTDPIALAREWSALDDSTDACSVSDALRLASRLADALELEQERANLHITECAAADAEVKRLDNDNLSYRRAIESLGGELLGSEEEIARLKEQMGKLRDENQRLAMDLDDYESDVDPEEVIYSRGWVEGFQAAQHKLGEFLDKRGAKGVAPLVAKLEAWAAWFAAERDAARVRLRAMRRRYEEERRAKTGNIDALNTTIIERNEARAIVSRVQNYLQDECGPFVAADGVESYRGASREKLLEILRKEDSGELEG</sequence>
<keyword evidence="3" id="KW-1185">Reference proteome</keyword>
<evidence type="ECO:0000256" key="1">
    <source>
        <dbReference type="SAM" id="Coils"/>
    </source>
</evidence>
<accession>A0A0K0N7B3</accession>
<feature type="coiled-coil region" evidence="1">
    <location>
        <begin position="116"/>
        <end position="157"/>
    </location>
</feature>
<evidence type="ECO:0000313" key="3">
    <source>
        <dbReference type="Proteomes" id="UP000221359"/>
    </source>
</evidence>
<reference evidence="2 3" key="1">
    <citation type="journal article" date="2015" name="PLoS ONE">
        <title>Lysis to Kill: Evaluation of the Lytic Abilities, and Genomics of Nine Bacteriophages Infective for Gordonia spp. and Their Potential Use in Activated Sludge Foam Biocontrol.</title>
        <authorList>
            <person name="Dyson Z.A."/>
            <person name="Tucci J."/>
            <person name="Seviour R.J."/>
            <person name="Petrovski S."/>
        </authorList>
    </citation>
    <scope>NUCLEOTIDE SEQUENCE [LARGE SCALE GENOMIC DNA]</scope>
</reference>
<gene>
    <name evidence="2" type="ORF">GMA2_105</name>
</gene>
<protein>
    <submittedName>
        <fullName evidence="2">Uncharacterized protein</fullName>
    </submittedName>
</protein>